<dbReference type="EMBL" id="JARGEI010000021">
    <property type="protein sequence ID" value="KAJ8712598.1"/>
    <property type="molecule type" value="Genomic_DNA"/>
</dbReference>
<evidence type="ECO:0000313" key="2">
    <source>
        <dbReference type="EMBL" id="KAJ8712599.1"/>
    </source>
</evidence>
<comment type="caution">
    <text evidence="2">The sequence shown here is derived from an EMBL/GenBank/DDBJ whole genome shotgun (WGS) entry which is preliminary data.</text>
</comment>
<name>A0AAD8DPY3_MYTSE</name>
<gene>
    <name evidence="1" type="ORF">PYW07_005440</name>
    <name evidence="2" type="ORF">PYW07_005441</name>
</gene>
<keyword evidence="3" id="KW-1185">Reference proteome</keyword>
<dbReference type="PANTHER" id="PTHR33236:SF5">
    <property type="entry name" value="CUB DOMAIN-CONTAINING PROTEIN"/>
    <property type="match status" value="1"/>
</dbReference>
<dbReference type="AlphaFoldDB" id="A0AAD8DPY3"/>
<sequence length="88" mass="10104">MSPGFPELWGGEQDCNITIEKTHAGIMQLRIDFLHFTIVIYNNLTYFMSPGFPELWGGEQDCNITIEKTHAGIMQLRIDFLHFTIVSI</sequence>
<evidence type="ECO:0000313" key="3">
    <source>
        <dbReference type="Proteomes" id="UP001231518"/>
    </source>
</evidence>
<proteinExistence type="predicted"/>
<dbReference type="Proteomes" id="UP001231518">
    <property type="component" value="Chromosome 17"/>
</dbReference>
<reference evidence="2" key="1">
    <citation type="submission" date="2023-03" db="EMBL/GenBank/DDBJ databases">
        <title>Chromosome-level genomes of two armyworms, Mythimna separata and Mythimna loreyi, provide insights into the biosynthesis and reception of sex pheromones.</title>
        <authorList>
            <person name="Zhao H."/>
        </authorList>
    </citation>
    <scope>NUCLEOTIDE SEQUENCE</scope>
    <source>
        <strain evidence="2">BeijingLab</strain>
        <tissue evidence="2">Pupa</tissue>
    </source>
</reference>
<protein>
    <recommendedName>
        <fullName evidence="4">CUB domain-containing protein</fullName>
    </recommendedName>
</protein>
<evidence type="ECO:0000313" key="1">
    <source>
        <dbReference type="EMBL" id="KAJ8712598.1"/>
    </source>
</evidence>
<accession>A0AAD8DPY3</accession>
<dbReference type="EMBL" id="JARGEI010000021">
    <property type="protein sequence ID" value="KAJ8712599.1"/>
    <property type="molecule type" value="Genomic_DNA"/>
</dbReference>
<organism evidence="2 3">
    <name type="scientific">Mythimna separata</name>
    <name type="common">Oriental armyworm</name>
    <name type="synonym">Pseudaletia separata</name>
    <dbReference type="NCBI Taxonomy" id="271217"/>
    <lineage>
        <taxon>Eukaryota</taxon>
        <taxon>Metazoa</taxon>
        <taxon>Ecdysozoa</taxon>
        <taxon>Arthropoda</taxon>
        <taxon>Hexapoda</taxon>
        <taxon>Insecta</taxon>
        <taxon>Pterygota</taxon>
        <taxon>Neoptera</taxon>
        <taxon>Endopterygota</taxon>
        <taxon>Lepidoptera</taxon>
        <taxon>Glossata</taxon>
        <taxon>Ditrysia</taxon>
        <taxon>Noctuoidea</taxon>
        <taxon>Noctuidae</taxon>
        <taxon>Noctuinae</taxon>
        <taxon>Hadenini</taxon>
        <taxon>Mythimna</taxon>
    </lineage>
</organism>
<dbReference type="PANTHER" id="PTHR33236">
    <property type="entry name" value="INTRAFLAGELLAR TRANSPORT PROTEIN 122 FAMILY PROTEIN-RELATED"/>
    <property type="match status" value="1"/>
</dbReference>
<evidence type="ECO:0008006" key="4">
    <source>
        <dbReference type="Google" id="ProtNLM"/>
    </source>
</evidence>